<dbReference type="Proteomes" id="UP001388673">
    <property type="component" value="Unassembled WGS sequence"/>
</dbReference>
<dbReference type="PANTHER" id="PTHR43827:SF3">
    <property type="entry name" value="NADP-DEPENDENT OXIDOREDUCTASE DOMAIN-CONTAINING PROTEIN"/>
    <property type="match status" value="1"/>
</dbReference>
<feature type="site" description="Lowers pKa of active site Tyr" evidence="6">
    <location>
        <position position="78"/>
    </location>
</feature>
<evidence type="ECO:0000256" key="1">
    <source>
        <dbReference type="ARBA" id="ARBA00007905"/>
    </source>
</evidence>
<dbReference type="PANTHER" id="PTHR43827">
    <property type="entry name" value="2,5-DIKETO-D-GLUCONIC ACID REDUCTASE"/>
    <property type="match status" value="1"/>
</dbReference>
<feature type="active site" description="Proton donor" evidence="4">
    <location>
        <position position="53"/>
    </location>
</feature>
<evidence type="ECO:0000256" key="6">
    <source>
        <dbReference type="PIRSR" id="PIRSR000097-3"/>
    </source>
</evidence>
<evidence type="ECO:0000256" key="2">
    <source>
        <dbReference type="ARBA" id="ARBA00022857"/>
    </source>
</evidence>
<keyword evidence="9" id="KW-1185">Reference proteome</keyword>
<reference evidence="8 9" key="1">
    <citation type="journal article" date="2024" name="bioRxiv">
        <title>Comparative genomics of Cryptococcus and Kwoniella reveals pathogenesis evolution and contrasting karyotype dynamics via intercentromeric recombination or chromosome fusion.</title>
        <authorList>
            <person name="Coelho M.A."/>
            <person name="David-Palma M."/>
            <person name="Shea T."/>
            <person name="Bowers K."/>
            <person name="McGinley-Smith S."/>
            <person name="Mohammad A.W."/>
            <person name="Gnirke A."/>
            <person name="Yurkov A.M."/>
            <person name="Nowrousian M."/>
            <person name="Sun S."/>
            <person name="Cuomo C.A."/>
            <person name="Heitman J."/>
        </authorList>
    </citation>
    <scope>NUCLEOTIDE SEQUENCE [LARGE SCALE GENOMIC DNA]</scope>
    <source>
        <strain evidence="8 9">CBS 13917</strain>
    </source>
</reference>
<comment type="caution">
    <text evidence="8">The sequence shown here is derived from an EMBL/GenBank/DDBJ whole genome shotgun (WGS) entry which is preliminary data.</text>
</comment>
<comment type="similarity">
    <text evidence="1">Belongs to the aldo/keto reductase family.</text>
</comment>
<dbReference type="InterPro" id="IPR023210">
    <property type="entry name" value="NADP_OxRdtase_dom"/>
</dbReference>
<evidence type="ECO:0000259" key="7">
    <source>
        <dbReference type="Pfam" id="PF00248"/>
    </source>
</evidence>
<proteinExistence type="inferred from homology"/>
<evidence type="ECO:0000313" key="8">
    <source>
        <dbReference type="EMBL" id="KAK8865913.1"/>
    </source>
</evidence>
<keyword evidence="3" id="KW-0560">Oxidoreductase</keyword>
<dbReference type="RefSeq" id="XP_066805392.1">
    <property type="nucleotide sequence ID" value="XM_066944191.1"/>
</dbReference>
<evidence type="ECO:0000313" key="9">
    <source>
        <dbReference type="Proteomes" id="UP001388673"/>
    </source>
</evidence>
<dbReference type="PRINTS" id="PR00069">
    <property type="entry name" value="ALDKETRDTASE"/>
</dbReference>
<dbReference type="InterPro" id="IPR020471">
    <property type="entry name" value="AKR"/>
</dbReference>
<dbReference type="GeneID" id="92178320"/>
<dbReference type="KEGG" id="kne:92178320"/>
<dbReference type="Gene3D" id="3.20.20.100">
    <property type="entry name" value="NADP-dependent oxidoreductase domain"/>
    <property type="match status" value="1"/>
</dbReference>
<dbReference type="PIRSF" id="PIRSF000097">
    <property type="entry name" value="AKR"/>
    <property type="match status" value="1"/>
</dbReference>
<dbReference type="GO" id="GO:0016616">
    <property type="term" value="F:oxidoreductase activity, acting on the CH-OH group of donors, NAD or NADP as acceptor"/>
    <property type="evidence" value="ECO:0007669"/>
    <property type="project" value="UniProtKB-ARBA"/>
</dbReference>
<evidence type="ECO:0000256" key="3">
    <source>
        <dbReference type="ARBA" id="ARBA00023002"/>
    </source>
</evidence>
<keyword evidence="2" id="KW-0521">NADP</keyword>
<dbReference type="InterPro" id="IPR036812">
    <property type="entry name" value="NAD(P)_OxRdtase_dom_sf"/>
</dbReference>
<dbReference type="SUPFAM" id="SSF51430">
    <property type="entry name" value="NAD(P)-linked oxidoreductase"/>
    <property type="match status" value="1"/>
</dbReference>
<feature type="binding site" evidence="5">
    <location>
        <position position="112"/>
    </location>
    <ligand>
        <name>substrate</name>
    </ligand>
</feature>
<dbReference type="Pfam" id="PF00248">
    <property type="entry name" value="Aldo_ket_red"/>
    <property type="match status" value="1"/>
</dbReference>
<feature type="domain" description="NADP-dependent oxidoreductase" evidence="7">
    <location>
        <begin position="18"/>
        <end position="281"/>
    </location>
</feature>
<name>A0AAW0Z4T1_9TREE</name>
<dbReference type="EMBL" id="JBCAWK010000002">
    <property type="protein sequence ID" value="KAK8865913.1"/>
    <property type="molecule type" value="Genomic_DNA"/>
</dbReference>
<protein>
    <recommendedName>
        <fullName evidence="7">NADP-dependent oxidoreductase domain-containing protein</fullName>
    </recommendedName>
</protein>
<organism evidence="8 9">
    <name type="scientific">Kwoniella newhampshirensis</name>
    <dbReference type="NCBI Taxonomy" id="1651941"/>
    <lineage>
        <taxon>Eukaryota</taxon>
        <taxon>Fungi</taxon>
        <taxon>Dikarya</taxon>
        <taxon>Basidiomycota</taxon>
        <taxon>Agaricomycotina</taxon>
        <taxon>Tremellomycetes</taxon>
        <taxon>Tremellales</taxon>
        <taxon>Cryptococcaceae</taxon>
        <taxon>Kwoniella</taxon>
    </lineage>
</organism>
<evidence type="ECO:0000256" key="4">
    <source>
        <dbReference type="PIRSR" id="PIRSR000097-1"/>
    </source>
</evidence>
<accession>A0AAW0Z4T1</accession>
<evidence type="ECO:0000256" key="5">
    <source>
        <dbReference type="PIRSR" id="PIRSR000097-2"/>
    </source>
</evidence>
<dbReference type="AlphaFoldDB" id="A0AAW0Z4T1"/>
<sequence length="308" mass="33348">MTRTITLSDGKKIPALGWGNGSGGMNRNPDKALSAGVIALKAGIHHIDTAQIYLTEVAAAGAIKEAGFTKADVWVTSKLGKQGLSVDPKTIRENVQGTLDQLGFKPDLYLIHNPFVAEAGDGNIAKLWTILEDLVQNGPLEGVSLGVSNFRPQDLKEILAVAKIKPVANQLEFHPYVLTHLQPVLDICSANGIVIESYGPLTPVLRHPTGGPLKPILERIAQRVSKEAGKTVDPTSVLLLWTIQKGAVAVTTSTREENIKTLASVDGLPDLTADEIKEIEETGRKVHYRHYREHMEKDFAVPDLPSDL</sequence>
<gene>
    <name evidence="8" type="ORF">IAR55_001061</name>
</gene>